<evidence type="ECO:0000256" key="3">
    <source>
        <dbReference type="ARBA" id="ARBA00022475"/>
    </source>
</evidence>
<feature type="transmembrane region" description="Helical" evidence="7">
    <location>
        <begin position="21"/>
        <end position="43"/>
    </location>
</feature>
<dbReference type="Proteomes" id="UP000002209">
    <property type="component" value="Chromosome"/>
</dbReference>
<organism evidence="8 9">
    <name type="scientific">Gemmatimonas aurantiaca (strain DSM 14586 / JCM 11422 / NBRC 100505 / T-27)</name>
    <dbReference type="NCBI Taxonomy" id="379066"/>
    <lineage>
        <taxon>Bacteria</taxon>
        <taxon>Pseudomonadati</taxon>
        <taxon>Gemmatimonadota</taxon>
        <taxon>Gemmatimonadia</taxon>
        <taxon>Gemmatimonadales</taxon>
        <taxon>Gemmatimonadaceae</taxon>
        <taxon>Gemmatimonas</taxon>
    </lineage>
</organism>
<feature type="transmembrane region" description="Helical" evidence="7">
    <location>
        <begin position="297"/>
        <end position="317"/>
    </location>
</feature>
<gene>
    <name evidence="8" type="ordered locus">GAU_3251</name>
</gene>
<keyword evidence="2" id="KW-0813">Transport</keyword>
<feature type="transmembrane region" description="Helical" evidence="7">
    <location>
        <begin position="357"/>
        <end position="376"/>
    </location>
</feature>
<dbReference type="CDD" id="cd06173">
    <property type="entry name" value="MFS_MefA_like"/>
    <property type="match status" value="1"/>
</dbReference>
<evidence type="ECO:0000256" key="7">
    <source>
        <dbReference type="SAM" id="Phobius"/>
    </source>
</evidence>
<dbReference type="eggNOG" id="COG2814">
    <property type="taxonomic scope" value="Bacteria"/>
</dbReference>
<dbReference type="AlphaFoldDB" id="C1ACR6"/>
<dbReference type="PANTHER" id="PTHR43266:SF10">
    <property type="entry name" value="BACILYSIN EXPORTER BACE-RELATED"/>
    <property type="match status" value="1"/>
</dbReference>
<dbReference type="EMBL" id="AP009153">
    <property type="protein sequence ID" value="BAH40293.1"/>
    <property type="molecule type" value="Genomic_DNA"/>
</dbReference>
<comment type="subcellular location">
    <subcellularLocation>
        <location evidence="1">Cell membrane</location>
        <topology evidence="1">Multi-pass membrane protein</topology>
    </subcellularLocation>
</comment>
<dbReference type="GO" id="GO:0005886">
    <property type="term" value="C:plasma membrane"/>
    <property type="evidence" value="ECO:0007669"/>
    <property type="project" value="UniProtKB-SubCell"/>
</dbReference>
<keyword evidence="6 7" id="KW-0472">Membrane</keyword>
<dbReference type="InterPro" id="IPR011701">
    <property type="entry name" value="MFS"/>
</dbReference>
<feature type="transmembrane region" description="Helical" evidence="7">
    <location>
        <begin position="55"/>
        <end position="75"/>
    </location>
</feature>
<proteinExistence type="predicted"/>
<dbReference type="STRING" id="379066.GAU_3251"/>
<feature type="transmembrane region" description="Helical" evidence="7">
    <location>
        <begin position="382"/>
        <end position="403"/>
    </location>
</feature>
<dbReference type="SUPFAM" id="SSF103473">
    <property type="entry name" value="MFS general substrate transporter"/>
    <property type="match status" value="1"/>
</dbReference>
<keyword evidence="3" id="KW-1003">Cell membrane</keyword>
<keyword evidence="4 7" id="KW-0812">Transmembrane</keyword>
<evidence type="ECO:0000256" key="6">
    <source>
        <dbReference type="ARBA" id="ARBA00023136"/>
    </source>
</evidence>
<dbReference type="Pfam" id="PF07690">
    <property type="entry name" value="MFS_1"/>
    <property type="match status" value="1"/>
</dbReference>
<evidence type="ECO:0000313" key="9">
    <source>
        <dbReference type="Proteomes" id="UP000002209"/>
    </source>
</evidence>
<feature type="transmembrane region" description="Helical" evidence="7">
    <location>
        <begin position="233"/>
        <end position="254"/>
    </location>
</feature>
<name>C1ACR6_GEMAT</name>
<dbReference type="KEGG" id="gau:GAU_3251"/>
<evidence type="ECO:0000313" key="8">
    <source>
        <dbReference type="EMBL" id="BAH40293.1"/>
    </source>
</evidence>
<feature type="transmembrane region" description="Helical" evidence="7">
    <location>
        <begin position="266"/>
        <end position="290"/>
    </location>
</feature>
<protein>
    <submittedName>
        <fullName evidence="8">Multidrug resistance protein</fullName>
    </submittedName>
</protein>
<reference evidence="9" key="1">
    <citation type="submission" date="2006-03" db="EMBL/GenBank/DDBJ databases">
        <title>Complete genome sequence of Gemmatimonas aurantiaca T-27 that represents a novel phylum Gemmatimonadetes.</title>
        <authorList>
            <person name="Takasaki K."/>
            <person name="Ichikawa N."/>
            <person name="Miura H."/>
            <person name="Matsushita S."/>
            <person name="Watanabe Y."/>
            <person name="Oguchi A."/>
            <person name="Ankai A."/>
            <person name="Yashiro I."/>
            <person name="Takahashi M."/>
            <person name="Terui Y."/>
            <person name="Fukui S."/>
            <person name="Yokoyama H."/>
            <person name="Tanikawa S."/>
            <person name="Hanada S."/>
            <person name="Kamagata Y."/>
            <person name="Fujita N."/>
        </authorList>
    </citation>
    <scope>NUCLEOTIDE SEQUENCE [LARGE SCALE GENOMIC DNA]</scope>
    <source>
        <strain evidence="9">T-27 / DSM 14586 / JCM 11422 / NBRC 100505</strain>
    </source>
</reference>
<dbReference type="InterPro" id="IPR036259">
    <property type="entry name" value="MFS_trans_sf"/>
</dbReference>
<sequence>MHQRKLASPSLRICSMTWKQKTALFLGSQALSLFGTALVQYALMWHVTLATKSGWLMTIYILCGFVPAFLVSPFAGVWADRMDRKRLIILSDGSIAVVTLLLALALRSGQNVLWLIMITAGVRAIGQAIQQPAVGALLPQFVPADQLARVNGIQSTVQSATFFGAPMLAGFLMSVWPLEYVFLLDVVTAAVAISLLAAFLKIPPHEKAGVPQSVSYFADMRLGFDYIRAHRFLVPYFSFVAVLLVLVAPAAFLTPLQVVRTFGSDVWRLTAIEMAFSVGMMTGGAIMAWWGGFTNRIHTMVLSSAIMAVCTSLLGLMPNFWAYLVPMGIFGVALPLYNAGATVLLQEHVEPDYLGRVFSIFTMLQTAMMPLGMLVFGPMSEYVRIETLLIVTGIAMGAQLLWVMNDRTLIAAGVPVVRPAEAEATTE</sequence>
<feature type="transmembrane region" description="Helical" evidence="7">
    <location>
        <begin position="182"/>
        <end position="200"/>
    </location>
</feature>
<accession>C1ACR6</accession>
<dbReference type="Gene3D" id="1.20.1250.20">
    <property type="entry name" value="MFS general substrate transporter like domains"/>
    <property type="match status" value="1"/>
</dbReference>
<evidence type="ECO:0000256" key="1">
    <source>
        <dbReference type="ARBA" id="ARBA00004651"/>
    </source>
</evidence>
<feature type="transmembrane region" description="Helical" evidence="7">
    <location>
        <begin position="323"/>
        <end position="345"/>
    </location>
</feature>
<keyword evidence="9" id="KW-1185">Reference proteome</keyword>
<feature type="transmembrane region" description="Helical" evidence="7">
    <location>
        <begin position="87"/>
        <end position="106"/>
    </location>
</feature>
<evidence type="ECO:0000256" key="4">
    <source>
        <dbReference type="ARBA" id="ARBA00022692"/>
    </source>
</evidence>
<dbReference type="GO" id="GO:0022857">
    <property type="term" value="F:transmembrane transporter activity"/>
    <property type="evidence" value="ECO:0007669"/>
    <property type="project" value="InterPro"/>
</dbReference>
<evidence type="ECO:0000256" key="5">
    <source>
        <dbReference type="ARBA" id="ARBA00022989"/>
    </source>
</evidence>
<dbReference type="PANTHER" id="PTHR43266">
    <property type="entry name" value="MACROLIDE-EFFLUX PROTEIN"/>
    <property type="match status" value="1"/>
</dbReference>
<keyword evidence="5 7" id="KW-1133">Transmembrane helix</keyword>
<dbReference type="HOGENOM" id="CLU_034180_16_1_0"/>
<evidence type="ECO:0000256" key="2">
    <source>
        <dbReference type="ARBA" id="ARBA00022448"/>
    </source>
</evidence>